<sequence>MENQYPYEKLGLLYLGREMDLRSGQALELPFLYKNKYLTTHAAIIGMTGSGKTGLGVALIEEAIMDNIPSIIIDPKGDMGNLLLTFPELQPEDFIPWIDPAEAAGKEMSVPEYGEKVAASWKKGLASWGQGPERIRQLRTRTDMTIYTPGSTAGVPVSVLSSFKAPSEALLADTDTLNSLVNSTTTTLLSLIDIKGDPLQSREHILLSSLLLHFWRKGEDLSLENLIGAIVNPPFDKVGVFGLDAFYNQSQRMSLAMSLNNILASPTFAAWTEGVPLDIQRILYSEEGRPQTAIFSIAHLSETERMFFVTMLLNQFTGWMRRQQGSASLKALLYMDEIFGYFPPTANPPSKKPMLLLLKQARAYGVGIVLATQNPVDLDYKGLSNIGSWFIGRLQTSQDQDRVVEGIVGAGDGHLDARLVRNLLSDMKSRQFLLNSAHMDEPTLFETRWVMSYLKGPISKNDITKLMKGRKDRLSAAGGESNMESVAAVSRNGAAGPPPLLGGNIEQLYYLQNMVSDEINFEPYLWGRASVRYFNNRRNIDVVQEVSLRLYLDEDFKRADWENGEEPGYGTEECVSAPPENGGFYPLPASIAGLRSMTNLKKEFSDFLYQNRRQELFRIKGTSFESTPDESLGDFRVRFSDSLREQKEDAVEKLREKYELKQERIEKKLQTALHRLEKEKVDVKTKTTDSLISFGVAVVGAFFGRKALSASTIGKAATGMRSVGRVAKERSDVKRAEENVLALQQELDDLSVEIEERVTELAEQYSIDNCEIETFSIKPRRSDIFDVHMVLLWEMVA</sequence>
<feature type="domain" description="Helicase HerA central" evidence="2">
    <location>
        <begin position="32"/>
        <end position="83"/>
    </location>
</feature>
<dbReference type="EMBL" id="AP024086">
    <property type="protein sequence ID" value="BCL61961.1"/>
    <property type="molecule type" value="Genomic_DNA"/>
</dbReference>
<dbReference type="InterPro" id="IPR002789">
    <property type="entry name" value="HerA_central"/>
</dbReference>
<evidence type="ECO:0000259" key="2">
    <source>
        <dbReference type="Pfam" id="PF01935"/>
    </source>
</evidence>
<feature type="coiled-coil region" evidence="1">
    <location>
        <begin position="643"/>
        <end position="686"/>
    </location>
</feature>
<protein>
    <submittedName>
        <fullName evidence="3">ATP-binding protein</fullName>
    </submittedName>
</protein>
<evidence type="ECO:0000313" key="3">
    <source>
        <dbReference type="EMBL" id="BCL61961.1"/>
    </source>
</evidence>
<accession>A0A8D5FV76</accession>
<dbReference type="PANTHER" id="PTHR30121">
    <property type="entry name" value="UNCHARACTERIZED PROTEIN YJGR-RELATED"/>
    <property type="match status" value="1"/>
</dbReference>
<keyword evidence="3" id="KW-0067">ATP-binding</keyword>
<keyword evidence="1" id="KW-0175">Coiled coil</keyword>
<dbReference type="InterPro" id="IPR051162">
    <property type="entry name" value="T4SS_component"/>
</dbReference>
<feature type="coiled-coil region" evidence="1">
    <location>
        <begin position="726"/>
        <end position="753"/>
    </location>
</feature>
<dbReference type="KEGG" id="dbk:DGMP_26540"/>
<evidence type="ECO:0000313" key="4">
    <source>
        <dbReference type="Proteomes" id="UP000826725"/>
    </source>
</evidence>
<dbReference type="GO" id="GO:0005524">
    <property type="term" value="F:ATP binding"/>
    <property type="evidence" value="ECO:0007669"/>
    <property type="project" value="UniProtKB-KW"/>
</dbReference>
<dbReference type="Pfam" id="PF01935">
    <property type="entry name" value="DUF87"/>
    <property type="match status" value="1"/>
</dbReference>
<dbReference type="Proteomes" id="UP000826725">
    <property type="component" value="Chromosome"/>
</dbReference>
<proteinExistence type="predicted"/>
<evidence type="ECO:0000256" key="1">
    <source>
        <dbReference type="SAM" id="Coils"/>
    </source>
</evidence>
<keyword evidence="4" id="KW-1185">Reference proteome</keyword>
<keyword evidence="3" id="KW-0547">Nucleotide-binding</keyword>
<organism evidence="3 4">
    <name type="scientific">Desulfomarina profundi</name>
    <dbReference type="NCBI Taxonomy" id="2772557"/>
    <lineage>
        <taxon>Bacteria</taxon>
        <taxon>Pseudomonadati</taxon>
        <taxon>Thermodesulfobacteriota</taxon>
        <taxon>Desulfobulbia</taxon>
        <taxon>Desulfobulbales</taxon>
        <taxon>Desulfobulbaceae</taxon>
        <taxon>Desulfomarina</taxon>
    </lineage>
</organism>
<name>A0A8D5FV76_9BACT</name>
<reference evidence="3" key="1">
    <citation type="submission" date="2020-09" db="EMBL/GenBank/DDBJ databases">
        <title>Desulfogranum mesoprofundum gen. nov., sp. nov., a novel mesophilic, sulfate-reducing chemolithoautotroph isolated from a deep-sea hydrothermal vent chimney in the Suiyo Seamount.</title>
        <authorList>
            <person name="Hashimoto Y."/>
            <person name="Nakagawa S."/>
        </authorList>
    </citation>
    <scope>NUCLEOTIDE SEQUENCE</scope>
    <source>
        <strain evidence="3">KT2</strain>
    </source>
</reference>
<dbReference type="AlphaFoldDB" id="A0A8D5FV76"/>
<gene>
    <name evidence="3" type="ORF">DGMP_26540</name>
</gene>
<dbReference type="PANTHER" id="PTHR30121:SF6">
    <property type="entry name" value="SLR6007 PROTEIN"/>
    <property type="match status" value="1"/>
</dbReference>